<reference evidence="2" key="1">
    <citation type="submission" date="2021-04" db="EMBL/GenBank/DDBJ databases">
        <title>Phycicoccus avicenniae sp. nov., a novel endophytic actinomycetes isolated from branch of Avicennia mariana.</title>
        <authorList>
            <person name="Tuo L."/>
        </authorList>
    </citation>
    <scope>NUCLEOTIDE SEQUENCE</scope>
    <source>
        <strain evidence="2">BSK3Z-2</strain>
    </source>
</reference>
<dbReference type="InterPro" id="IPR024072">
    <property type="entry name" value="DHFR-like_dom_sf"/>
</dbReference>
<dbReference type="SUPFAM" id="SSF53597">
    <property type="entry name" value="Dihydrofolate reductase-like"/>
    <property type="match status" value="1"/>
</dbReference>
<proteinExistence type="predicted"/>
<dbReference type="Gene3D" id="3.40.430.10">
    <property type="entry name" value="Dihydrofolate Reductase, subunit A"/>
    <property type="match status" value="1"/>
</dbReference>
<dbReference type="GO" id="GO:0009231">
    <property type="term" value="P:riboflavin biosynthetic process"/>
    <property type="evidence" value="ECO:0007669"/>
    <property type="project" value="InterPro"/>
</dbReference>
<feature type="domain" description="Bacterial bifunctional deaminase-reductase C-terminal" evidence="1">
    <location>
        <begin position="4"/>
        <end position="197"/>
    </location>
</feature>
<accession>A0A941D8Y6</accession>
<keyword evidence="3" id="KW-1185">Reference proteome</keyword>
<dbReference type="InterPro" id="IPR002734">
    <property type="entry name" value="RibDG_C"/>
</dbReference>
<comment type="caution">
    <text evidence="2">The sequence shown here is derived from an EMBL/GenBank/DDBJ whole genome shotgun (WGS) entry which is preliminary data.</text>
</comment>
<dbReference type="PANTHER" id="PTHR38011:SF12">
    <property type="entry name" value="BIFUNCTIONAL DEAMINASE-REDUCTASE DOMAIN PROTEIN"/>
    <property type="match status" value="1"/>
</dbReference>
<sequence length="207" mass="22607">MAGTVFASVSMSLDGYVAPGSAGELMGRQWMELQAWVFPTRTFRERLSMGAGGETGQDDDLVRATCERTGANIMGRRMIDAGEAMWPEEPPFRSPVFVLTHREREPWVRAGGTTFHFVTDGIESALDQAREAADDLDVRVSGGAETIQQYLNAGLLDELTVSVSPVIFGAGVRLFDGVDSERVAPEQVHAQTSPRTTHLTYAVSQRE</sequence>
<dbReference type="GO" id="GO:0008703">
    <property type="term" value="F:5-amino-6-(5-phosphoribosylamino)uracil reductase activity"/>
    <property type="evidence" value="ECO:0007669"/>
    <property type="project" value="InterPro"/>
</dbReference>
<dbReference type="RefSeq" id="WP_211603006.1">
    <property type="nucleotide sequence ID" value="NZ_JAGSNF010000015.1"/>
</dbReference>
<evidence type="ECO:0000313" key="3">
    <source>
        <dbReference type="Proteomes" id="UP000677016"/>
    </source>
</evidence>
<evidence type="ECO:0000259" key="1">
    <source>
        <dbReference type="Pfam" id="PF01872"/>
    </source>
</evidence>
<evidence type="ECO:0000313" key="2">
    <source>
        <dbReference type="EMBL" id="MBR7743746.1"/>
    </source>
</evidence>
<dbReference type="Pfam" id="PF01872">
    <property type="entry name" value="RibD_C"/>
    <property type="match status" value="1"/>
</dbReference>
<name>A0A941D8Y6_9MICO</name>
<organism evidence="2 3">
    <name type="scientific">Phycicoccus avicenniae</name>
    <dbReference type="NCBI Taxonomy" id="2828860"/>
    <lineage>
        <taxon>Bacteria</taxon>
        <taxon>Bacillati</taxon>
        <taxon>Actinomycetota</taxon>
        <taxon>Actinomycetes</taxon>
        <taxon>Micrococcales</taxon>
        <taxon>Intrasporangiaceae</taxon>
        <taxon>Phycicoccus</taxon>
    </lineage>
</organism>
<dbReference type="PANTHER" id="PTHR38011">
    <property type="entry name" value="DIHYDROFOLATE REDUCTASE FAMILY PROTEIN (AFU_ORTHOLOGUE AFUA_8G06820)"/>
    <property type="match status" value="1"/>
</dbReference>
<dbReference type="InterPro" id="IPR050765">
    <property type="entry name" value="Riboflavin_Biosynth_HTPR"/>
</dbReference>
<dbReference type="AlphaFoldDB" id="A0A941D8Y6"/>
<gene>
    <name evidence="2" type="ORF">KC207_10640</name>
</gene>
<dbReference type="Proteomes" id="UP000677016">
    <property type="component" value="Unassembled WGS sequence"/>
</dbReference>
<protein>
    <submittedName>
        <fullName evidence="2">Dihydrofolate reductase</fullName>
    </submittedName>
</protein>
<dbReference type="EMBL" id="JAGSNF010000015">
    <property type="protein sequence ID" value="MBR7743746.1"/>
    <property type="molecule type" value="Genomic_DNA"/>
</dbReference>